<keyword evidence="2" id="KW-1185">Reference proteome</keyword>
<dbReference type="Proteomes" id="UP000790580">
    <property type="component" value="Unassembled WGS sequence"/>
</dbReference>
<organism evidence="1 2">
    <name type="scientific">Evansella alkalicola</name>
    <dbReference type="NCBI Taxonomy" id="745819"/>
    <lineage>
        <taxon>Bacteria</taxon>
        <taxon>Bacillati</taxon>
        <taxon>Bacillota</taxon>
        <taxon>Bacilli</taxon>
        <taxon>Bacillales</taxon>
        <taxon>Bacillaceae</taxon>
        <taxon>Evansella</taxon>
    </lineage>
</organism>
<dbReference type="RefSeq" id="WP_088075900.1">
    <property type="nucleotide sequence ID" value="NZ_JAHQCR010000017.1"/>
</dbReference>
<comment type="caution">
    <text evidence="1">The sequence shown here is derived from an EMBL/GenBank/DDBJ whole genome shotgun (WGS) entry which is preliminary data.</text>
</comment>
<protein>
    <recommendedName>
        <fullName evidence="3">DUF4355 domain-containing protein</fullName>
    </recommendedName>
</protein>
<gene>
    <name evidence="1" type="ORF">KS407_03725</name>
</gene>
<accession>A0ABS6JTH9</accession>
<name>A0ABS6JTH9_9BACI</name>
<proteinExistence type="predicted"/>
<reference evidence="1 2" key="1">
    <citation type="submission" date="2021-06" db="EMBL/GenBank/DDBJ databases">
        <title>Bacillus sp. RD4P76, an endophyte from a halophyte.</title>
        <authorList>
            <person name="Sun J.-Q."/>
        </authorList>
    </citation>
    <scope>NUCLEOTIDE SEQUENCE [LARGE SCALE GENOMIC DNA]</scope>
    <source>
        <strain evidence="1 2">JCM 17098</strain>
    </source>
</reference>
<dbReference type="EMBL" id="JAHQCR010000017">
    <property type="protein sequence ID" value="MBU9720552.1"/>
    <property type="molecule type" value="Genomic_DNA"/>
</dbReference>
<evidence type="ECO:0008006" key="3">
    <source>
        <dbReference type="Google" id="ProtNLM"/>
    </source>
</evidence>
<evidence type="ECO:0000313" key="2">
    <source>
        <dbReference type="Proteomes" id="UP000790580"/>
    </source>
</evidence>
<evidence type="ECO:0000313" key="1">
    <source>
        <dbReference type="EMBL" id="MBU9720552.1"/>
    </source>
</evidence>
<sequence length="140" mass="16282">MENKTFTQEQLDEAIQNAKTEWKEKELNPIVSERDELIKYKPVEKSEEEKALETKHQELIQKEIELELKSVGLDKFADFFNVQKVEDLKPQVEKFQSILNEMKINSAYQPTDHKNTDEYSTAKGKGDTLGMIKALFSSQK</sequence>